<dbReference type="NCBIfam" id="TIGR00360">
    <property type="entry name" value="ComEC_N-term"/>
    <property type="match status" value="1"/>
</dbReference>
<evidence type="ECO:0000256" key="3">
    <source>
        <dbReference type="ARBA" id="ARBA00022692"/>
    </source>
</evidence>
<dbReference type="InterPro" id="IPR004477">
    <property type="entry name" value="ComEC_N"/>
</dbReference>
<dbReference type="InterPro" id="IPR052159">
    <property type="entry name" value="Competence_DNA_uptake"/>
</dbReference>
<feature type="transmembrane region" description="Helical" evidence="7">
    <location>
        <begin position="372"/>
        <end position="389"/>
    </location>
</feature>
<keyword evidence="2" id="KW-1003">Cell membrane</keyword>
<feature type="transmembrane region" description="Helical" evidence="7">
    <location>
        <begin position="497"/>
        <end position="521"/>
    </location>
</feature>
<feature type="transmembrane region" description="Helical" evidence="7">
    <location>
        <begin position="303"/>
        <end position="320"/>
    </location>
</feature>
<feature type="compositionally biased region" description="Basic and acidic residues" evidence="6">
    <location>
        <begin position="632"/>
        <end position="643"/>
    </location>
</feature>
<protein>
    <submittedName>
        <fullName evidence="9">Competence protein</fullName>
    </submittedName>
</protein>
<keyword evidence="3 7" id="KW-0812">Transmembrane</keyword>
<name>A0A261FTR4_9BIFI</name>
<dbReference type="AlphaFoldDB" id="A0A261FTR4"/>
<evidence type="ECO:0000313" key="10">
    <source>
        <dbReference type="Proteomes" id="UP000216352"/>
    </source>
</evidence>
<comment type="caution">
    <text evidence="9">The sequence shown here is derived from an EMBL/GenBank/DDBJ whole genome shotgun (WGS) entry which is preliminary data.</text>
</comment>
<dbReference type="EMBL" id="MWWX01000005">
    <property type="protein sequence ID" value="OZG62547.1"/>
    <property type="molecule type" value="Genomic_DNA"/>
</dbReference>
<feature type="compositionally biased region" description="Basic residues" evidence="6">
    <location>
        <begin position="605"/>
        <end position="620"/>
    </location>
</feature>
<evidence type="ECO:0000256" key="2">
    <source>
        <dbReference type="ARBA" id="ARBA00022475"/>
    </source>
</evidence>
<dbReference type="STRING" id="1603886.GCA_001895165_00506"/>
<feature type="transmembrane region" description="Helical" evidence="7">
    <location>
        <begin position="12"/>
        <end position="33"/>
    </location>
</feature>
<feature type="transmembrane region" description="Helical" evidence="7">
    <location>
        <begin position="79"/>
        <end position="99"/>
    </location>
</feature>
<keyword evidence="10" id="KW-1185">Reference proteome</keyword>
<evidence type="ECO:0000256" key="7">
    <source>
        <dbReference type="SAM" id="Phobius"/>
    </source>
</evidence>
<dbReference type="GO" id="GO:0005886">
    <property type="term" value="C:plasma membrane"/>
    <property type="evidence" value="ECO:0007669"/>
    <property type="project" value="UniProtKB-SubCell"/>
</dbReference>
<evidence type="ECO:0000256" key="4">
    <source>
        <dbReference type="ARBA" id="ARBA00022989"/>
    </source>
</evidence>
<accession>A0A261FTR4</accession>
<evidence type="ECO:0000256" key="5">
    <source>
        <dbReference type="ARBA" id="ARBA00023136"/>
    </source>
</evidence>
<dbReference type="Proteomes" id="UP000216352">
    <property type="component" value="Unassembled WGS sequence"/>
</dbReference>
<feature type="transmembrane region" description="Helical" evidence="7">
    <location>
        <begin position="461"/>
        <end position="485"/>
    </location>
</feature>
<gene>
    <name evidence="9" type="ORF">BLEM_1093</name>
</gene>
<keyword evidence="4 7" id="KW-1133">Transmembrane helix</keyword>
<keyword evidence="5 7" id="KW-0472">Membrane</keyword>
<organism evidence="9 10">
    <name type="scientific">Bifidobacterium lemurum</name>
    <dbReference type="NCBI Taxonomy" id="1603886"/>
    <lineage>
        <taxon>Bacteria</taxon>
        <taxon>Bacillati</taxon>
        <taxon>Actinomycetota</taxon>
        <taxon>Actinomycetes</taxon>
        <taxon>Bifidobacteriales</taxon>
        <taxon>Bifidobacteriaceae</taxon>
        <taxon>Bifidobacterium</taxon>
    </lineage>
</organism>
<evidence type="ECO:0000256" key="1">
    <source>
        <dbReference type="ARBA" id="ARBA00004651"/>
    </source>
</evidence>
<dbReference type="PANTHER" id="PTHR30619:SF7">
    <property type="entry name" value="BETA-LACTAMASE DOMAIN PROTEIN"/>
    <property type="match status" value="1"/>
</dbReference>
<comment type="subcellular location">
    <subcellularLocation>
        <location evidence="1">Cell membrane</location>
        <topology evidence="1">Multi-pass membrane protein</topology>
    </subcellularLocation>
</comment>
<sequence length="643" mass="68621">MPAFHREQGSRDWRMLPVAIAMWTASLGVHAAFEWAVAQPIPPTFTVGVAGCAMAVVTAGVMAVPAIPLKPHVRAMATMLICAAITAGIATLAFDLHAWHDPASIQARGTPATVAVHAHIDEPVTAADRRGYDCQATAQTRILDDGIVRRASTASIRVYATEQDCAGLTRGAVIAFTGTITPADWGNVALWLNVQGTDPVRRIRDPSMADTTATAMQEAFFAVTDRLDDQGRVLVPGLTLGLLGQDHIDDGAGPAIDGTYAATLEDQFRRAGIMHLMAVSGGHFALIAELTRRLGAWLLLDRRIRAALLAATYIALAALVFPSASVTRALIMGLIASAGVALGRRSQPISALSWTVVIVLVADPAMSRSYGFALSSAAVLGIVICSPALEKALRTAMPKPLAQMVAMTTAAQLFTMPIQILMEPELPILSVAANLLVAPVVGWSTITGLMALLAAWASPELAYGCAWLSSCGTIVMERAAVWLGGADMATLPWSSGVAGVVSMIIVEAAVASGMVVCARWWKRRRVAQPGLPGERIGATWRNRLAIWFDETERVLVQRYGEIGDYGQNSSGERPGAHRIGRRRLSQRADRAGPVPAGSERASGQRTHRTGRHARRPVRLRRGGEPFAAVRRVRGETAQRAERR</sequence>
<feature type="region of interest" description="Disordered" evidence="6">
    <location>
        <begin position="566"/>
        <end position="643"/>
    </location>
</feature>
<reference evidence="9 10" key="1">
    <citation type="journal article" date="2017" name="BMC Genomics">
        <title>Comparative genomic and phylogenomic analyses of the Bifidobacteriaceae family.</title>
        <authorList>
            <person name="Lugli G.A."/>
            <person name="Milani C."/>
            <person name="Turroni F."/>
            <person name="Duranti S."/>
            <person name="Mancabelli L."/>
            <person name="Mangifesta M."/>
            <person name="Ferrario C."/>
            <person name="Modesto M."/>
            <person name="Mattarelli P."/>
            <person name="Jiri K."/>
            <person name="van Sinderen D."/>
            <person name="Ventura M."/>
        </authorList>
    </citation>
    <scope>NUCLEOTIDE SEQUENCE [LARGE SCALE GENOMIC DNA]</scope>
    <source>
        <strain evidence="9 10">DSM 28807</strain>
    </source>
</reference>
<evidence type="ECO:0000256" key="6">
    <source>
        <dbReference type="SAM" id="MobiDB-lite"/>
    </source>
</evidence>
<dbReference type="Pfam" id="PF03772">
    <property type="entry name" value="Competence"/>
    <property type="match status" value="1"/>
</dbReference>
<evidence type="ECO:0000313" key="9">
    <source>
        <dbReference type="EMBL" id="OZG62547.1"/>
    </source>
</evidence>
<feature type="transmembrane region" description="Helical" evidence="7">
    <location>
        <begin position="428"/>
        <end position="454"/>
    </location>
</feature>
<evidence type="ECO:0000259" key="8">
    <source>
        <dbReference type="Pfam" id="PF03772"/>
    </source>
</evidence>
<proteinExistence type="predicted"/>
<feature type="compositionally biased region" description="Basic residues" evidence="6">
    <location>
        <begin position="576"/>
        <end position="585"/>
    </location>
</feature>
<dbReference type="PANTHER" id="PTHR30619">
    <property type="entry name" value="DNA INTERNALIZATION/COMPETENCE PROTEIN COMEC/REC2"/>
    <property type="match status" value="1"/>
</dbReference>
<feature type="transmembrane region" description="Helical" evidence="7">
    <location>
        <begin position="401"/>
        <end position="422"/>
    </location>
</feature>
<feature type="domain" description="ComEC/Rec2-related protein" evidence="8">
    <location>
        <begin position="262"/>
        <end position="506"/>
    </location>
</feature>
<feature type="transmembrane region" description="Helical" evidence="7">
    <location>
        <begin position="45"/>
        <end position="67"/>
    </location>
</feature>